<name>A0AAE1CYS5_9GAST</name>
<sequence>MLQPSCWLLDVLRSSSIVVDNFNFRDARGSSLRLRDSRGQARSIRASFFIVAKQLWIFATYGEFVELLLDYRPGTGDN</sequence>
<keyword evidence="2" id="KW-1185">Reference proteome</keyword>
<reference evidence="1" key="1">
    <citation type="journal article" date="2023" name="G3 (Bethesda)">
        <title>A reference genome for the long-term kleptoplast-retaining sea slug Elysia crispata morphotype clarki.</title>
        <authorList>
            <person name="Eastman K.E."/>
            <person name="Pendleton A.L."/>
            <person name="Shaikh M.A."/>
            <person name="Suttiyut T."/>
            <person name="Ogas R."/>
            <person name="Tomko P."/>
            <person name="Gavelis G."/>
            <person name="Widhalm J.R."/>
            <person name="Wisecaver J.H."/>
        </authorList>
    </citation>
    <scope>NUCLEOTIDE SEQUENCE</scope>
    <source>
        <strain evidence="1">ECLA1</strain>
    </source>
</reference>
<accession>A0AAE1CYS5</accession>
<dbReference type="Proteomes" id="UP001283361">
    <property type="component" value="Unassembled WGS sequence"/>
</dbReference>
<dbReference type="AlphaFoldDB" id="A0AAE1CYS5"/>
<protein>
    <submittedName>
        <fullName evidence="1">Uncharacterized protein</fullName>
    </submittedName>
</protein>
<evidence type="ECO:0000313" key="1">
    <source>
        <dbReference type="EMBL" id="KAK3746017.1"/>
    </source>
</evidence>
<comment type="caution">
    <text evidence="1">The sequence shown here is derived from an EMBL/GenBank/DDBJ whole genome shotgun (WGS) entry which is preliminary data.</text>
</comment>
<organism evidence="1 2">
    <name type="scientific">Elysia crispata</name>
    <name type="common">lettuce slug</name>
    <dbReference type="NCBI Taxonomy" id="231223"/>
    <lineage>
        <taxon>Eukaryota</taxon>
        <taxon>Metazoa</taxon>
        <taxon>Spiralia</taxon>
        <taxon>Lophotrochozoa</taxon>
        <taxon>Mollusca</taxon>
        <taxon>Gastropoda</taxon>
        <taxon>Heterobranchia</taxon>
        <taxon>Euthyneura</taxon>
        <taxon>Panpulmonata</taxon>
        <taxon>Sacoglossa</taxon>
        <taxon>Placobranchoidea</taxon>
        <taxon>Plakobranchidae</taxon>
        <taxon>Elysia</taxon>
    </lineage>
</organism>
<proteinExistence type="predicted"/>
<dbReference type="EMBL" id="JAWDGP010006170">
    <property type="protein sequence ID" value="KAK3746017.1"/>
    <property type="molecule type" value="Genomic_DNA"/>
</dbReference>
<evidence type="ECO:0000313" key="2">
    <source>
        <dbReference type="Proteomes" id="UP001283361"/>
    </source>
</evidence>
<gene>
    <name evidence="1" type="ORF">RRG08_000671</name>
</gene>